<dbReference type="Proteomes" id="UP000239863">
    <property type="component" value="Unassembled WGS sequence"/>
</dbReference>
<dbReference type="Pfam" id="PF02687">
    <property type="entry name" value="FtsX"/>
    <property type="match status" value="1"/>
</dbReference>
<comment type="similarity">
    <text evidence="6">Belongs to the ABC-4 integral membrane protein family.</text>
</comment>
<evidence type="ECO:0000256" key="6">
    <source>
        <dbReference type="ARBA" id="ARBA00038076"/>
    </source>
</evidence>
<dbReference type="InterPro" id="IPR003838">
    <property type="entry name" value="ABC3_permease_C"/>
</dbReference>
<sequence length="402" mass="43541">MNIVENFKMALDSIKANKLRSFLTMLGIIIGISSVITILALGRGGKNSIVGEFEKIGASTINIKVNTQKAESSDYINLEDIRQIKEKVELIKYITPVSQKQGVIRSEDKSKVSIISGGNEDLNYIQNLEIIYGRFFTEKEANEGKPVVVIDEVGAKSLFGYADVIGKTVVMGQKTSPKKVTIIGVYKSTGFSYGGVDENIPAFTIVPIAVLKSLFPNDFVIDSMMIASKDQDKGEEAATKAINILEIRHNNRGRDLYKGENILKQLDQINKVVDIFTAFIGAVAAISLLVGGIGVMNIMLVSVTERTREIGIRKAIGATTNTILLQFLAEAIIISLLGGVIGMILGIGAAYIIGSFVNITPILSLQSILGVILFSSAVGIFFGIYPARKAAKLDPIEALRYE</sequence>
<feature type="transmembrane region" description="Helical" evidence="7">
    <location>
        <begin position="275"/>
        <end position="303"/>
    </location>
</feature>
<dbReference type="GO" id="GO:0022857">
    <property type="term" value="F:transmembrane transporter activity"/>
    <property type="evidence" value="ECO:0007669"/>
    <property type="project" value="TreeGrafter"/>
</dbReference>
<evidence type="ECO:0000259" key="9">
    <source>
        <dbReference type="Pfam" id="PF12704"/>
    </source>
</evidence>
<feature type="domain" description="ABC3 transporter permease C-terminal" evidence="8">
    <location>
        <begin position="282"/>
        <end position="395"/>
    </location>
</feature>
<reference evidence="10 11" key="1">
    <citation type="submission" date="2018-02" db="EMBL/GenBank/DDBJ databases">
        <title>Genomic Encyclopedia of Archaeal and Bacterial Type Strains, Phase II (KMG-II): from individual species to whole genera.</title>
        <authorList>
            <person name="Goeker M."/>
        </authorList>
    </citation>
    <scope>NUCLEOTIDE SEQUENCE [LARGE SCALE GENOMIC DNA]</scope>
    <source>
        <strain evidence="10 11">DSM 15099</strain>
    </source>
</reference>
<comment type="caution">
    <text evidence="10">The sequence shown here is derived from an EMBL/GenBank/DDBJ whole genome shotgun (WGS) entry which is preliminary data.</text>
</comment>
<dbReference type="EMBL" id="PTIS01000012">
    <property type="protein sequence ID" value="PPK47910.1"/>
    <property type="molecule type" value="Genomic_DNA"/>
</dbReference>
<feature type="transmembrane region" description="Helical" evidence="7">
    <location>
        <begin position="365"/>
        <end position="385"/>
    </location>
</feature>
<dbReference type="AlphaFoldDB" id="A0A2S6FWE6"/>
<evidence type="ECO:0000256" key="5">
    <source>
        <dbReference type="ARBA" id="ARBA00023136"/>
    </source>
</evidence>
<dbReference type="GO" id="GO:0005886">
    <property type="term" value="C:plasma membrane"/>
    <property type="evidence" value="ECO:0007669"/>
    <property type="project" value="UniProtKB-SubCell"/>
</dbReference>
<organism evidence="10 11">
    <name type="scientific">Clostridium algidicarnis DSM 15099</name>
    <dbReference type="NCBI Taxonomy" id="1121295"/>
    <lineage>
        <taxon>Bacteria</taxon>
        <taxon>Bacillati</taxon>
        <taxon>Bacillota</taxon>
        <taxon>Clostridia</taxon>
        <taxon>Eubacteriales</taxon>
        <taxon>Clostridiaceae</taxon>
        <taxon>Clostridium</taxon>
    </lineage>
</organism>
<dbReference type="InterPro" id="IPR050250">
    <property type="entry name" value="Macrolide_Exporter_MacB"/>
</dbReference>
<evidence type="ECO:0000256" key="4">
    <source>
        <dbReference type="ARBA" id="ARBA00022989"/>
    </source>
</evidence>
<dbReference type="RefSeq" id="WP_104410209.1">
    <property type="nucleotide sequence ID" value="NZ_PTIS01000012.1"/>
</dbReference>
<keyword evidence="4 7" id="KW-1133">Transmembrane helix</keyword>
<keyword evidence="5 7" id="KW-0472">Membrane</keyword>
<gene>
    <name evidence="10" type="ORF">BD821_11251</name>
</gene>
<evidence type="ECO:0000256" key="3">
    <source>
        <dbReference type="ARBA" id="ARBA00022692"/>
    </source>
</evidence>
<keyword evidence="2" id="KW-1003">Cell membrane</keyword>
<feature type="transmembrane region" description="Helical" evidence="7">
    <location>
        <begin position="21"/>
        <end position="42"/>
    </location>
</feature>
<evidence type="ECO:0000256" key="1">
    <source>
        <dbReference type="ARBA" id="ARBA00004651"/>
    </source>
</evidence>
<evidence type="ECO:0000313" key="10">
    <source>
        <dbReference type="EMBL" id="PPK47910.1"/>
    </source>
</evidence>
<evidence type="ECO:0000256" key="2">
    <source>
        <dbReference type="ARBA" id="ARBA00022475"/>
    </source>
</evidence>
<evidence type="ECO:0000256" key="7">
    <source>
        <dbReference type="SAM" id="Phobius"/>
    </source>
</evidence>
<dbReference type="PANTHER" id="PTHR30572">
    <property type="entry name" value="MEMBRANE COMPONENT OF TRANSPORTER-RELATED"/>
    <property type="match status" value="1"/>
</dbReference>
<dbReference type="PANTHER" id="PTHR30572:SF4">
    <property type="entry name" value="ABC TRANSPORTER PERMEASE YTRF"/>
    <property type="match status" value="1"/>
</dbReference>
<comment type="subcellular location">
    <subcellularLocation>
        <location evidence="1">Cell membrane</location>
        <topology evidence="1">Multi-pass membrane protein</topology>
    </subcellularLocation>
</comment>
<evidence type="ECO:0000313" key="11">
    <source>
        <dbReference type="Proteomes" id="UP000239863"/>
    </source>
</evidence>
<proteinExistence type="inferred from homology"/>
<dbReference type="Pfam" id="PF12704">
    <property type="entry name" value="MacB_PCD"/>
    <property type="match status" value="1"/>
</dbReference>
<dbReference type="STRING" id="37659.GCA_000703125_00285"/>
<dbReference type="InterPro" id="IPR025857">
    <property type="entry name" value="MacB_PCD"/>
</dbReference>
<evidence type="ECO:0000259" key="8">
    <source>
        <dbReference type="Pfam" id="PF02687"/>
    </source>
</evidence>
<keyword evidence="3 7" id="KW-0812">Transmembrane</keyword>
<protein>
    <submittedName>
        <fullName evidence="10">Putative ABC transport system permease protein</fullName>
    </submittedName>
</protein>
<accession>A0A2S6FWE6</accession>
<feature type="transmembrane region" description="Helical" evidence="7">
    <location>
        <begin position="324"/>
        <end position="353"/>
    </location>
</feature>
<name>A0A2S6FWE6_9CLOT</name>
<dbReference type="OrthoDB" id="9770036at2"/>
<feature type="domain" description="MacB-like periplasmic core" evidence="9">
    <location>
        <begin position="21"/>
        <end position="240"/>
    </location>
</feature>